<evidence type="ECO:0000256" key="1">
    <source>
        <dbReference type="SAM" id="Phobius"/>
    </source>
</evidence>
<proteinExistence type="predicted"/>
<accession>A0A0C1FDR7</accession>
<dbReference type="STRING" id="266749.SAMN05421876_11558"/>
<organism evidence="2 3">
    <name type="scientific">Kaistella jeonii</name>
    <dbReference type="NCBI Taxonomy" id="266749"/>
    <lineage>
        <taxon>Bacteria</taxon>
        <taxon>Pseudomonadati</taxon>
        <taxon>Bacteroidota</taxon>
        <taxon>Flavobacteriia</taxon>
        <taxon>Flavobacteriales</taxon>
        <taxon>Weeksellaceae</taxon>
        <taxon>Chryseobacterium group</taxon>
        <taxon>Kaistella</taxon>
    </lineage>
</organism>
<evidence type="ECO:0008006" key="4">
    <source>
        <dbReference type="Google" id="ProtNLM"/>
    </source>
</evidence>
<comment type="caution">
    <text evidence="2">The sequence shown here is derived from an EMBL/GenBank/DDBJ whole genome shotgun (WGS) entry which is preliminary data.</text>
</comment>
<evidence type="ECO:0000313" key="2">
    <source>
        <dbReference type="EMBL" id="KIA86104.1"/>
    </source>
</evidence>
<name>A0A0C1FDR7_9FLAO</name>
<sequence>MAHYCKTCDTEVSMNFCPNCGEPAKLKRIDGHYIMHEIEHVLHFERGILYTVKELFINPGQSIRKYISENRSRLVKPIIFIIVTSLIYTIISHYFHIEDEYIKQEGLPANSAFVKILTWMQGNYGYMNILTGGFIALWLKVFFKKYGYNFFELLIMLCFVLGISMLIFAFFALIEGFTHFKLLNVAGIIGMIYLTWAVGNFFEKNKISNYFKALLSYILGFITFFIAIGLIGITIDLLTKN</sequence>
<keyword evidence="1" id="KW-0472">Membrane</keyword>
<dbReference type="EMBL" id="JSYL01000014">
    <property type="protein sequence ID" value="KIA86104.1"/>
    <property type="molecule type" value="Genomic_DNA"/>
</dbReference>
<dbReference type="AlphaFoldDB" id="A0A0C1FDR7"/>
<keyword evidence="1" id="KW-1133">Transmembrane helix</keyword>
<keyword evidence="3" id="KW-1185">Reference proteome</keyword>
<protein>
    <recommendedName>
        <fullName evidence="4">DUF3667 domain-containing protein</fullName>
    </recommendedName>
</protein>
<dbReference type="Pfam" id="PF12412">
    <property type="entry name" value="DUF3667"/>
    <property type="match status" value="1"/>
</dbReference>
<evidence type="ECO:0000313" key="3">
    <source>
        <dbReference type="Proteomes" id="UP000031473"/>
    </source>
</evidence>
<feature type="transmembrane region" description="Helical" evidence="1">
    <location>
        <begin position="74"/>
        <end position="95"/>
    </location>
</feature>
<feature type="transmembrane region" description="Helical" evidence="1">
    <location>
        <begin position="124"/>
        <end position="143"/>
    </location>
</feature>
<dbReference type="Proteomes" id="UP000031473">
    <property type="component" value="Unassembled WGS sequence"/>
</dbReference>
<dbReference type="InterPro" id="IPR022134">
    <property type="entry name" value="DUF3667"/>
</dbReference>
<dbReference type="RefSeq" id="WP_039354445.1">
    <property type="nucleotide sequence ID" value="NZ_FOLA01000015.1"/>
</dbReference>
<dbReference type="OrthoDB" id="7446256at2"/>
<keyword evidence="1" id="KW-0812">Transmembrane</keyword>
<feature type="transmembrane region" description="Helical" evidence="1">
    <location>
        <begin position="150"/>
        <end position="174"/>
    </location>
</feature>
<gene>
    <name evidence="2" type="ORF">OA86_13865</name>
</gene>
<feature type="transmembrane region" description="Helical" evidence="1">
    <location>
        <begin position="214"/>
        <end position="235"/>
    </location>
</feature>
<feature type="transmembrane region" description="Helical" evidence="1">
    <location>
        <begin position="180"/>
        <end position="202"/>
    </location>
</feature>
<reference evidence="2 3" key="1">
    <citation type="submission" date="2014-10" db="EMBL/GenBank/DDBJ databases">
        <title>Kaistella jeonii genome.</title>
        <authorList>
            <person name="Clayton J.T."/>
            <person name="Newman J.D."/>
        </authorList>
    </citation>
    <scope>NUCLEOTIDE SEQUENCE [LARGE SCALE GENOMIC DNA]</scope>
    <source>
        <strain evidence="2 3">DSM 17048</strain>
    </source>
</reference>